<protein>
    <submittedName>
        <fullName evidence="2">Uncharacterized protein</fullName>
    </submittedName>
</protein>
<gene>
    <name evidence="2" type="ORF">NDU88_006003</name>
</gene>
<proteinExistence type="predicted"/>
<dbReference type="AlphaFoldDB" id="A0AAV7WD48"/>
<evidence type="ECO:0000313" key="2">
    <source>
        <dbReference type="EMBL" id="KAJ1210641.1"/>
    </source>
</evidence>
<evidence type="ECO:0000256" key="1">
    <source>
        <dbReference type="SAM" id="MobiDB-lite"/>
    </source>
</evidence>
<accession>A0AAV7WD48</accession>
<keyword evidence="3" id="KW-1185">Reference proteome</keyword>
<name>A0AAV7WD48_PLEWA</name>
<dbReference type="Proteomes" id="UP001066276">
    <property type="component" value="Chromosome 1_2"/>
</dbReference>
<organism evidence="2 3">
    <name type="scientific">Pleurodeles waltl</name>
    <name type="common">Iberian ribbed newt</name>
    <dbReference type="NCBI Taxonomy" id="8319"/>
    <lineage>
        <taxon>Eukaryota</taxon>
        <taxon>Metazoa</taxon>
        <taxon>Chordata</taxon>
        <taxon>Craniata</taxon>
        <taxon>Vertebrata</taxon>
        <taxon>Euteleostomi</taxon>
        <taxon>Amphibia</taxon>
        <taxon>Batrachia</taxon>
        <taxon>Caudata</taxon>
        <taxon>Salamandroidea</taxon>
        <taxon>Salamandridae</taxon>
        <taxon>Pleurodelinae</taxon>
        <taxon>Pleurodeles</taxon>
    </lineage>
</organism>
<evidence type="ECO:0000313" key="3">
    <source>
        <dbReference type="Proteomes" id="UP001066276"/>
    </source>
</evidence>
<feature type="compositionally biased region" description="Polar residues" evidence="1">
    <location>
        <begin position="158"/>
        <end position="172"/>
    </location>
</feature>
<reference evidence="2" key="1">
    <citation type="journal article" date="2022" name="bioRxiv">
        <title>Sequencing and chromosome-scale assembly of the giantPleurodeles waltlgenome.</title>
        <authorList>
            <person name="Brown T."/>
            <person name="Elewa A."/>
            <person name="Iarovenko S."/>
            <person name="Subramanian E."/>
            <person name="Araus A.J."/>
            <person name="Petzold A."/>
            <person name="Susuki M."/>
            <person name="Suzuki K.-i.T."/>
            <person name="Hayashi T."/>
            <person name="Toyoda A."/>
            <person name="Oliveira C."/>
            <person name="Osipova E."/>
            <person name="Leigh N.D."/>
            <person name="Simon A."/>
            <person name="Yun M.H."/>
        </authorList>
    </citation>
    <scope>NUCLEOTIDE SEQUENCE</scope>
    <source>
        <strain evidence="2">20211129_DDA</strain>
        <tissue evidence="2">Liver</tissue>
    </source>
</reference>
<feature type="region of interest" description="Disordered" evidence="1">
    <location>
        <begin position="145"/>
        <end position="172"/>
    </location>
</feature>
<comment type="caution">
    <text evidence="2">The sequence shown here is derived from an EMBL/GenBank/DDBJ whole genome shotgun (WGS) entry which is preliminary data.</text>
</comment>
<dbReference type="EMBL" id="JANPWB010000002">
    <property type="protein sequence ID" value="KAJ1210641.1"/>
    <property type="molecule type" value="Genomic_DNA"/>
</dbReference>
<sequence length="172" mass="19687">MHGKRGGVRRFLLAHTDNTLMLFHATRALRRFLARRLGSSSGREVFECPMDDVQKSWAYMAKSQELRRSNRRRGEISVTQQVLHLFISQKVRLRRSGSAMHRSSGQCVKVPVTMLALRRSFTSQRVLCRDEVLLALRLQKTGGKLNPSPWRALPSRARAQQGSRATARQQSF</sequence>